<dbReference type="Proteomes" id="UP001150238">
    <property type="component" value="Unassembled WGS sequence"/>
</dbReference>
<sequence length="465" mass="52573">MSASCTSPPLLQDLPSSVLLRVATFIDGTDTVRCFASLSTYFYRSLQHSLYVSVDETDISILASSTWIGENSGLNHPASCVDRLSLTYRKNVPPNHLLALKRSLHNISVFHAQRNLSALRFASVNLTLADLFPGEIPASFQRLTKLYLTCQARPTCQRLCTRLTRQLLSSALESFATVDFSTLAKFVVHIHSTATNLHTLNLTLDNRRSRRSYQILQDLLDCPTLIFLQLQKFSFHDTRSLFDIRDFVNRHHTLLWLSFVATVYHFEILVMGGTVPDLVSFEGGVVHAAQLLQHPGCRIKSLRIVGPSPTAITWYNFTSTLHLGEIRSVTDIHLRGQRGYLFRHINDLTAASPHIEVLSFALSDLWSVWRVDRFVNIFTIILSRLQKLRSLVVMVRPGLGDVELSLTKAVADLPQCTRLNSICLYVLSQDHRSFVPLFNWGDTSLGFKEVDHEKEYRSLADGFEL</sequence>
<reference evidence="1" key="2">
    <citation type="journal article" date="2023" name="Proc. Natl. Acad. Sci. U.S.A.">
        <title>A global phylogenomic analysis of the shiitake genus Lentinula.</title>
        <authorList>
            <person name="Sierra-Patev S."/>
            <person name="Min B."/>
            <person name="Naranjo-Ortiz M."/>
            <person name="Looney B."/>
            <person name="Konkel Z."/>
            <person name="Slot J.C."/>
            <person name="Sakamoto Y."/>
            <person name="Steenwyk J.L."/>
            <person name="Rokas A."/>
            <person name="Carro J."/>
            <person name="Camarero S."/>
            <person name="Ferreira P."/>
            <person name="Molpeceres G."/>
            <person name="Ruiz-Duenas F.J."/>
            <person name="Serrano A."/>
            <person name="Henrissat B."/>
            <person name="Drula E."/>
            <person name="Hughes K.W."/>
            <person name="Mata J.L."/>
            <person name="Ishikawa N.K."/>
            <person name="Vargas-Isla R."/>
            <person name="Ushijima S."/>
            <person name="Smith C.A."/>
            <person name="Donoghue J."/>
            <person name="Ahrendt S."/>
            <person name="Andreopoulos W."/>
            <person name="He G."/>
            <person name="LaButti K."/>
            <person name="Lipzen A."/>
            <person name="Ng V."/>
            <person name="Riley R."/>
            <person name="Sandor L."/>
            <person name="Barry K."/>
            <person name="Martinez A.T."/>
            <person name="Xiao Y."/>
            <person name="Gibbons J.G."/>
            <person name="Terashima K."/>
            <person name="Grigoriev I.V."/>
            <person name="Hibbett D."/>
        </authorList>
    </citation>
    <scope>NUCLEOTIDE SEQUENCE</scope>
    <source>
        <strain evidence="1">Sp2 HRB7682 ss15</strain>
    </source>
</reference>
<accession>A0A9W9DXI7</accession>
<evidence type="ECO:0000313" key="2">
    <source>
        <dbReference type="Proteomes" id="UP001150238"/>
    </source>
</evidence>
<evidence type="ECO:0000313" key="1">
    <source>
        <dbReference type="EMBL" id="KAJ4489699.1"/>
    </source>
</evidence>
<evidence type="ECO:0008006" key="3">
    <source>
        <dbReference type="Google" id="ProtNLM"/>
    </source>
</evidence>
<gene>
    <name evidence="1" type="ORF">C8J55DRAFT_557591</name>
</gene>
<proteinExistence type="predicted"/>
<name>A0A9W9DXI7_9AGAR</name>
<dbReference type="AlphaFoldDB" id="A0A9W9DXI7"/>
<organism evidence="1 2">
    <name type="scientific">Lentinula lateritia</name>
    <dbReference type="NCBI Taxonomy" id="40482"/>
    <lineage>
        <taxon>Eukaryota</taxon>
        <taxon>Fungi</taxon>
        <taxon>Dikarya</taxon>
        <taxon>Basidiomycota</taxon>
        <taxon>Agaricomycotina</taxon>
        <taxon>Agaricomycetes</taxon>
        <taxon>Agaricomycetidae</taxon>
        <taxon>Agaricales</taxon>
        <taxon>Marasmiineae</taxon>
        <taxon>Omphalotaceae</taxon>
        <taxon>Lentinula</taxon>
    </lineage>
</organism>
<reference evidence="1" key="1">
    <citation type="submission" date="2022-08" db="EMBL/GenBank/DDBJ databases">
        <authorList>
            <consortium name="DOE Joint Genome Institute"/>
            <person name="Min B."/>
            <person name="Riley R."/>
            <person name="Sierra-Patev S."/>
            <person name="Naranjo-Ortiz M."/>
            <person name="Looney B."/>
            <person name="Konkel Z."/>
            <person name="Slot J.C."/>
            <person name="Sakamoto Y."/>
            <person name="Steenwyk J.L."/>
            <person name="Rokas A."/>
            <person name="Carro J."/>
            <person name="Camarero S."/>
            <person name="Ferreira P."/>
            <person name="Molpeceres G."/>
            <person name="Ruiz-Duenas F.J."/>
            <person name="Serrano A."/>
            <person name="Henrissat B."/>
            <person name="Drula E."/>
            <person name="Hughes K.W."/>
            <person name="Mata J.L."/>
            <person name="Ishikawa N.K."/>
            <person name="Vargas-Isla R."/>
            <person name="Ushijima S."/>
            <person name="Smith C.A."/>
            <person name="Ahrendt S."/>
            <person name="Andreopoulos W."/>
            <person name="He G."/>
            <person name="Labutti K."/>
            <person name="Lipzen A."/>
            <person name="Ng V."/>
            <person name="Sandor L."/>
            <person name="Barry K."/>
            <person name="Martinez A.T."/>
            <person name="Xiao Y."/>
            <person name="Gibbons J.G."/>
            <person name="Terashima K."/>
            <person name="Hibbett D.S."/>
            <person name="Grigoriev I.V."/>
        </authorList>
    </citation>
    <scope>NUCLEOTIDE SEQUENCE</scope>
    <source>
        <strain evidence="1">Sp2 HRB7682 ss15</strain>
    </source>
</reference>
<protein>
    <recommendedName>
        <fullName evidence="3">F-box domain-containing protein</fullName>
    </recommendedName>
</protein>
<dbReference type="EMBL" id="JANVFS010000007">
    <property type="protein sequence ID" value="KAJ4489699.1"/>
    <property type="molecule type" value="Genomic_DNA"/>
</dbReference>
<comment type="caution">
    <text evidence="1">The sequence shown here is derived from an EMBL/GenBank/DDBJ whole genome shotgun (WGS) entry which is preliminary data.</text>
</comment>